<gene>
    <name evidence="1" type="ORF">SAMN05421747_101590</name>
</gene>
<dbReference type="Proteomes" id="UP000199577">
    <property type="component" value="Unassembled WGS sequence"/>
</dbReference>
<evidence type="ECO:0000313" key="1">
    <source>
        <dbReference type="EMBL" id="SFB86589.1"/>
    </source>
</evidence>
<dbReference type="AlphaFoldDB" id="A0A1I1EHH5"/>
<sequence length="35" mass="4201">MLEVLLLEFRWSVANNFSEQFIKQIFGMKTILIKL</sequence>
<keyword evidence="2" id="KW-1185">Reference proteome</keyword>
<dbReference type="STRING" id="623281.SAMN05421747_101590"/>
<dbReference type="EMBL" id="FOLL01000001">
    <property type="protein sequence ID" value="SFB86589.1"/>
    <property type="molecule type" value="Genomic_DNA"/>
</dbReference>
<name>A0A1I1EHH5_9SPHI</name>
<proteinExistence type="predicted"/>
<evidence type="ECO:0000313" key="2">
    <source>
        <dbReference type="Proteomes" id="UP000199577"/>
    </source>
</evidence>
<organism evidence="1 2">
    <name type="scientific">Parapedobacter composti</name>
    <dbReference type="NCBI Taxonomy" id="623281"/>
    <lineage>
        <taxon>Bacteria</taxon>
        <taxon>Pseudomonadati</taxon>
        <taxon>Bacteroidota</taxon>
        <taxon>Sphingobacteriia</taxon>
        <taxon>Sphingobacteriales</taxon>
        <taxon>Sphingobacteriaceae</taxon>
        <taxon>Parapedobacter</taxon>
    </lineage>
</organism>
<reference evidence="1 2" key="1">
    <citation type="submission" date="2016-10" db="EMBL/GenBank/DDBJ databases">
        <authorList>
            <person name="de Groot N.N."/>
        </authorList>
    </citation>
    <scope>NUCLEOTIDE SEQUENCE [LARGE SCALE GENOMIC DNA]</scope>
    <source>
        <strain evidence="1 2">DSM 22900</strain>
    </source>
</reference>
<protein>
    <submittedName>
        <fullName evidence="1">Uncharacterized protein</fullName>
    </submittedName>
</protein>
<accession>A0A1I1EHH5</accession>